<evidence type="ECO:0000259" key="3">
    <source>
        <dbReference type="SMART" id="SM01293"/>
    </source>
</evidence>
<dbReference type="InterPro" id="IPR021819">
    <property type="entry name" value="Far11/STRP_C"/>
</dbReference>
<accession>A0AAD7Y1Z2</accession>
<dbReference type="SMART" id="SM01293">
    <property type="entry name" value="DUF3402"/>
    <property type="match status" value="1"/>
</dbReference>
<feature type="compositionally biased region" description="Basic and acidic residues" evidence="1">
    <location>
        <begin position="923"/>
        <end position="932"/>
    </location>
</feature>
<dbReference type="PANTHER" id="PTHR13239:SF4">
    <property type="entry name" value="AT25231P"/>
    <property type="match status" value="1"/>
</dbReference>
<dbReference type="PANTHER" id="PTHR13239">
    <property type="entry name" value="PROTEIN REQUIRED FOR HYPHAL ANASTOMOSIS HAM-2"/>
    <property type="match status" value="1"/>
</dbReference>
<evidence type="ECO:0000313" key="4">
    <source>
        <dbReference type="EMBL" id="KAJ8662226.1"/>
    </source>
</evidence>
<feature type="domain" description="Far11/STRP C-terminal" evidence="3">
    <location>
        <begin position="349"/>
        <end position="809"/>
    </location>
</feature>
<dbReference type="InterPro" id="IPR040185">
    <property type="entry name" value="Far11/STRP"/>
</dbReference>
<dbReference type="Pfam" id="PF07923">
    <property type="entry name" value="N1221"/>
    <property type="match status" value="1"/>
</dbReference>
<feature type="region of interest" description="Disordered" evidence="1">
    <location>
        <begin position="810"/>
        <end position="866"/>
    </location>
</feature>
<protein>
    <submittedName>
        <fullName evidence="4">Uncharacterized protein</fullName>
    </submittedName>
</protein>
<sequence length="932" mass="105332">MEECIDNGQRHSGNESAAQFHATINVKADLAKNRESYKERIDEFFDQAQLRTKLYEYRGAYFDMPYDTNIKEEQIHWILEHLGNGHDKDVETRINLTRALIYVSLGAFGDPCTVRSESALLNAMVSNNKLLYASGTTHVIGVLINKANADGIEELDGYITVLYVMLSSCYYDHVLMDSDQLLALLECLINILSDITKPISPNYPMKKLLALVHMLLVATFGTTDDAAAMKQQIKDLWKSKSCNTSEQPLKCTPHDLYDFRRETKAKYVSYQPPQYPFAVSSEDNIRATKEKNDIIYATTSIPASNDMPYRIRFPPKHPAKTMETIPSVIEFKKDLERSQSTTPFTHGTPTSIKETGDLLISNMHISAYDHQIILERDHAAKHSQSDQHDCEAISTRDQHIYAKQPILLAVEKLYTNIMPKLPNFVNVLLDQLVTIAPSSSSSSSSSSSIIDPLRESVGGDLQADNNTQRNREIMRSSLTSILLLLLKWFKLSHALKFEYMSQLLVDSGYMLLAVRAFMTEDLKEITCNLTDNRAHGFFGQILSLEPRACNGNIYPPSCSTSSSSSSSSLMSNVSLAKSWDESIPWAANDVSDDMKITNKRNVSWILDTLRNLQMITKGKVCRNKMMALYKSYIPLKRVALANRGTDLELYALKLLKSQITHLGIKWRAGNMKLISAIYRRCSPRLRDEWLTTREFDGDRDAEDMVHEMNIRALICFYHETRYAFTTLSDTSCFKATANVEPESNGWGESDMDTTQTQWLSLEKDTSFDDRWDIGTPAPDATPQPITVDALADAINHLYLQPARKFKTNTATEAEGDGWDAPALTTSNTFSFGKKPTSDSGTDSEDDDDDDDSEMERKSQDDPLKNIDWETLTEDELMDRMTKVSEQCEQRWLSVDIDDPAYCKVLIDVEGYNDNEAEDGGNVDDSKNDNAWQ</sequence>
<dbReference type="GeneID" id="83209337"/>
<dbReference type="Proteomes" id="UP001234581">
    <property type="component" value="Unassembled WGS sequence"/>
</dbReference>
<evidence type="ECO:0000256" key="1">
    <source>
        <dbReference type="SAM" id="MobiDB-lite"/>
    </source>
</evidence>
<feature type="domain" description="Far11/STRP N-terminal" evidence="2">
    <location>
        <begin position="27"/>
        <end position="283"/>
    </location>
</feature>
<dbReference type="GO" id="GO:0005829">
    <property type="term" value="C:cytosol"/>
    <property type="evidence" value="ECO:0007669"/>
    <property type="project" value="TreeGrafter"/>
</dbReference>
<dbReference type="GO" id="GO:0007010">
    <property type="term" value="P:cytoskeleton organization"/>
    <property type="evidence" value="ECO:0007669"/>
    <property type="project" value="TreeGrafter"/>
</dbReference>
<name>A0AAD7Y1Z2_9FUNG</name>
<reference evidence="4 5" key="1">
    <citation type="submission" date="2023-03" db="EMBL/GenBank/DDBJ databases">
        <title>Genome sequence of Lichtheimia ornata CBS 291.66.</title>
        <authorList>
            <person name="Mohabir J.T."/>
            <person name="Shea T.P."/>
            <person name="Kurbessoian T."/>
            <person name="Berby B."/>
            <person name="Fontaine J."/>
            <person name="Livny J."/>
            <person name="Gnirke A."/>
            <person name="Stajich J.E."/>
            <person name="Cuomo C.A."/>
        </authorList>
    </citation>
    <scope>NUCLEOTIDE SEQUENCE [LARGE SCALE GENOMIC DNA]</scope>
    <source>
        <strain evidence="4">CBS 291.66</strain>
    </source>
</reference>
<dbReference type="Pfam" id="PF11882">
    <property type="entry name" value="DUF3402"/>
    <property type="match status" value="1"/>
</dbReference>
<feature type="region of interest" description="Disordered" evidence="1">
    <location>
        <begin position="912"/>
        <end position="932"/>
    </location>
</feature>
<comment type="caution">
    <text evidence="4">The sequence shown here is derived from an EMBL/GenBank/DDBJ whole genome shotgun (WGS) entry which is preliminary data.</text>
</comment>
<feature type="compositionally biased region" description="Acidic residues" evidence="1">
    <location>
        <begin position="841"/>
        <end position="853"/>
    </location>
</feature>
<organism evidence="4 5">
    <name type="scientific">Lichtheimia ornata</name>
    <dbReference type="NCBI Taxonomy" id="688661"/>
    <lineage>
        <taxon>Eukaryota</taxon>
        <taxon>Fungi</taxon>
        <taxon>Fungi incertae sedis</taxon>
        <taxon>Mucoromycota</taxon>
        <taxon>Mucoromycotina</taxon>
        <taxon>Mucoromycetes</taxon>
        <taxon>Mucorales</taxon>
        <taxon>Lichtheimiaceae</taxon>
        <taxon>Lichtheimia</taxon>
    </lineage>
</organism>
<evidence type="ECO:0000313" key="5">
    <source>
        <dbReference type="Proteomes" id="UP001234581"/>
    </source>
</evidence>
<evidence type="ECO:0000259" key="2">
    <source>
        <dbReference type="SMART" id="SM01292"/>
    </source>
</evidence>
<feature type="compositionally biased region" description="Acidic residues" evidence="1">
    <location>
        <begin position="912"/>
        <end position="921"/>
    </location>
</feature>
<proteinExistence type="predicted"/>
<dbReference type="EMBL" id="JARTCD010000005">
    <property type="protein sequence ID" value="KAJ8662226.1"/>
    <property type="molecule type" value="Genomic_DNA"/>
</dbReference>
<gene>
    <name evidence="4" type="ORF">O0I10_001919</name>
</gene>
<dbReference type="AlphaFoldDB" id="A0AAD7Y1Z2"/>
<dbReference type="RefSeq" id="XP_058347139.1">
    <property type="nucleotide sequence ID" value="XM_058482008.1"/>
</dbReference>
<dbReference type="InterPro" id="IPR012486">
    <property type="entry name" value="Far11/STRP_N"/>
</dbReference>
<dbReference type="SMART" id="SM01292">
    <property type="entry name" value="N1221"/>
    <property type="match status" value="1"/>
</dbReference>
<feature type="compositionally biased region" description="Basic and acidic residues" evidence="1">
    <location>
        <begin position="854"/>
        <end position="866"/>
    </location>
</feature>
<keyword evidence="5" id="KW-1185">Reference proteome</keyword>